<feature type="compositionally biased region" description="Basic and acidic residues" evidence="1">
    <location>
        <begin position="256"/>
        <end position="270"/>
    </location>
</feature>
<gene>
    <name evidence="2" type="ORF">IF1G_07945</name>
</gene>
<feature type="compositionally biased region" description="Polar residues" evidence="1">
    <location>
        <begin position="396"/>
        <end position="421"/>
    </location>
</feature>
<evidence type="ECO:0000313" key="3">
    <source>
        <dbReference type="Proteomes" id="UP000315783"/>
    </source>
</evidence>
<feature type="compositionally biased region" description="Polar residues" evidence="1">
    <location>
        <begin position="365"/>
        <end position="377"/>
    </location>
</feature>
<organism evidence="2 3">
    <name type="scientific">Cordyceps javanica</name>
    <dbReference type="NCBI Taxonomy" id="43265"/>
    <lineage>
        <taxon>Eukaryota</taxon>
        <taxon>Fungi</taxon>
        <taxon>Dikarya</taxon>
        <taxon>Ascomycota</taxon>
        <taxon>Pezizomycotina</taxon>
        <taxon>Sordariomycetes</taxon>
        <taxon>Hypocreomycetidae</taxon>
        <taxon>Hypocreales</taxon>
        <taxon>Cordycipitaceae</taxon>
        <taxon>Cordyceps</taxon>
    </lineage>
</organism>
<feature type="compositionally biased region" description="Basic and acidic residues" evidence="1">
    <location>
        <begin position="481"/>
        <end position="496"/>
    </location>
</feature>
<feature type="compositionally biased region" description="Low complexity" evidence="1">
    <location>
        <begin position="121"/>
        <end position="134"/>
    </location>
</feature>
<sequence>MYVVRSPQPLTKETANANAATAAISAFTRRASDASLSSAAAAAALKARPTSPTNVADVQSKRLSRRSPSVSSTPGKRRELTRTPSVGSMMERTFRSPSPGRSPAPVTYDVPPIPSIPNNDSYKPSSRPNSSSRKATVGLQTQNFRTASEKMRDGQSGSWYGAATAHDLHAVRRTTSELQLSSIRAPAEARPGSVSPSINFSYPRARLHSPGGSLRSLQLDDQTLVYDPNSRRMVPRAQLEARSQAMYEEECEGVMEEPRAKKRELKEPKAPKQPRISRAGSHLSRGTVGRTSAPALETTQALEPHPGTSTAHQRHLGEEIEPEINTSPTRPKAKKKKKKKQEQASPAGVVGPESAATGTSSSASPNTMTKKLDTTAQSSAIPASALEAEAESPNAMNGTTPSPQRKSKMNTVASREQSESPVRSARFAASADQLVVRHEPPPRSLSPRKSALKHASPTRAVSPSDDGSDILGVPGPLSPLDDARKKSVRVSWDDRNTVVVTEPTVQHSAGQTASSSPQTKKTWHSIVGKASKRDAVSIEKEETMSPRPVLPSFGSVREKKPKEQEERPLVRPEYLVQTETPPAAVAPAASPVEPNTSKPRERLPVIFPSAKRDVEVSSSEEGLMDDTSDEDLDSEAEDHTGANGATAKSNGFQESQVPTIAVMHASPRMPQIEQHENMAPVDMDEDDSSLGSEDLEMADAHAHGAGPLMDDIKEEEEEGDMYSDAYEEIAEPDGDGFLSLDAVLENPTNSPNAKTNGKATPAELEPPPVETMNQSDNPDDWENAKAYWKSLSSEKRRQLEQEAMEEGEEGHHENLKTTETDLQKATEASAQTATPMKDRSYQIAPGTIQPYNSTPESTPTKSELKTNGSSMRKSMREGQRNGVPKAEAQKLGGSLRKSMRPENSVVTDAGALRRPLDDSTSPAAAPRMKRSLRHNSMDLSSPEPRPSRSAADRPASYHAAVDSTSSMKQTRGLRANSSALAASVAQGGGMKTTLRRRGSDSSESSFTRARAGSSGTHEFRRSMRGSMRQVPNTPDSIRPVSPAAGGTRRNSVSSLPSGGGFGAGRLRQSLRGVSADPPARKRMPGFGKSAAGKTKKGKGDSRFGDSSDEDEGPPSMNFFRSRFADSSSEDDEPKAKSKGKGLPKSLRSKSNGRVASSASDLPVARDGRGSPMLDEAVLPQSKQLEAVEGPLHESGSGRGALMSLPQSDGNDRSSHPQHTRRGSFISLLRRKKDPSSKITRGLTESAARQDTKLERSPEELEALRNTPLHKRGPSWPLSQPEETGFEADPHSPERPSTAGGAIVSTSSNKSKFMRRRSASQGMVPADTADVHDDLVADTIPQKKKKFGALRKMFGLHD</sequence>
<keyword evidence="3" id="KW-1185">Reference proteome</keyword>
<feature type="compositionally biased region" description="Low complexity" evidence="1">
    <location>
        <begin position="947"/>
        <end position="956"/>
    </location>
</feature>
<feature type="compositionally biased region" description="Polar residues" evidence="1">
    <location>
        <begin position="746"/>
        <end position="758"/>
    </location>
</feature>
<reference evidence="2 3" key="1">
    <citation type="journal article" date="2019" name="Appl. Microbiol. Biotechnol.">
        <title>Genome sequence of Isaria javanica and comparative genome analysis insights into family S53 peptidase evolution in fungal entomopathogens.</title>
        <authorList>
            <person name="Lin R."/>
            <person name="Zhang X."/>
            <person name="Xin B."/>
            <person name="Zou M."/>
            <person name="Gao Y."/>
            <person name="Qin F."/>
            <person name="Hu Q."/>
            <person name="Xie B."/>
            <person name="Cheng X."/>
        </authorList>
    </citation>
    <scope>NUCLEOTIDE SEQUENCE [LARGE SCALE GENOMIC DNA]</scope>
    <source>
        <strain evidence="2 3">IJ1G</strain>
    </source>
</reference>
<feature type="compositionally biased region" description="Low complexity" evidence="1">
    <location>
        <begin position="378"/>
        <end position="395"/>
    </location>
</feature>
<feature type="compositionally biased region" description="Basic and acidic residues" evidence="1">
    <location>
        <begin position="1247"/>
        <end position="1262"/>
    </location>
</feature>
<feature type="compositionally biased region" description="Polar residues" evidence="1">
    <location>
        <begin position="962"/>
        <end position="980"/>
    </location>
</feature>
<feature type="compositionally biased region" description="Polar residues" evidence="1">
    <location>
        <begin position="646"/>
        <end position="656"/>
    </location>
</feature>
<dbReference type="EMBL" id="SPUK01000012">
    <property type="protein sequence ID" value="TQV93367.1"/>
    <property type="molecule type" value="Genomic_DNA"/>
</dbReference>
<evidence type="ECO:0000256" key="1">
    <source>
        <dbReference type="SAM" id="MobiDB-lite"/>
    </source>
</evidence>
<protein>
    <submittedName>
        <fullName evidence="2">Uncharacterized protein</fullName>
    </submittedName>
</protein>
<feature type="compositionally biased region" description="Low complexity" evidence="1">
    <location>
        <begin position="35"/>
        <end position="47"/>
    </location>
</feature>
<feature type="compositionally biased region" description="Polar residues" evidence="1">
    <location>
        <begin position="297"/>
        <end position="311"/>
    </location>
</feature>
<feature type="compositionally biased region" description="Polar residues" evidence="1">
    <location>
        <begin position="503"/>
        <end position="520"/>
    </location>
</feature>
<feature type="compositionally biased region" description="Low complexity" evidence="1">
    <location>
        <begin position="354"/>
        <end position="364"/>
    </location>
</feature>
<feature type="region of interest" description="Disordered" evidence="1">
    <location>
        <begin position="35"/>
        <end position="158"/>
    </location>
</feature>
<feature type="compositionally biased region" description="Basic residues" evidence="1">
    <location>
        <begin position="331"/>
        <end position="340"/>
    </location>
</feature>
<dbReference type="STRING" id="43265.A0A545UV74"/>
<evidence type="ECO:0000313" key="2">
    <source>
        <dbReference type="EMBL" id="TQV93367.1"/>
    </source>
</evidence>
<feature type="region of interest" description="Disordered" evidence="1">
    <location>
        <begin position="737"/>
        <end position="1325"/>
    </location>
</feature>
<feature type="compositionally biased region" description="Polar residues" evidence="1">
    <location>
        <begin position="1148"/>
        <end position="1159"/>
    </location>
</feature>
<proteinExistence type="predicted"/>
<dbReference type="Proteomes" id="UP000315783">
    <property type="component" value="Unassembled WGS sequence"/>
</dbReference>
<comment type="caution">
    <text evidence="2">The sequence shown here is derived from an EMBL/GenBank/DDBJ whole genome shotgun (WGS) entry which is preliminary data.</text>
</comment>
<feature type="compositionally biased region" description="Basic and acidic residues" evidence="1">
    <location>
        <begin position="809"/>
        <end position="824"/>
    </location>
</feature>
<name>A0A545UV74_9HYPO</name>
<feature type="compositionally biased region" description="Basic and acidic residues" evidence="1">
    <location>
        <begin position="531"/>
        <end position="544"/>
    </location>
</feature>
<feature type="compositionally biased region" description="Basic and acidic residues" evidence="1">
    <location>
        <begin position="556"/>
        <end position="570"/>
    </location>
</feature>
<accession>A0A545UV74</accession>
<feature type="region of interest" description="Disordered" evidence="1">
    <location>
        <begin position="250"/>
        <end position="656"/>
    </location>
</feature>
<feature type="compositionally biased region" description="Polar residues" evidence="1">
    <location>
        <begin position="849"/>
        <end position="872"/>
    </location>
</feature>
<feature type="compositionally biased region" description="Acidic residues" evidence="1">
    <location>
        <begin position="622"/>
        <end position="636"/>
    </location>
</feature>
<feature type="compositionally biased region" description="Low complexity" evidence="1">
    <location>
        <begin position="578"/>
        <end position="594"/>
    </location>
</feature>